<dbReference type="EMBL" id="AAOH01000001">
    <property type="protein sequence ID" value="EAR30498.1"/>
    <property type="molecule type" value="Genomic_DNA"/>
</dbReference>
<sequence>MSQLNSQSLTVAILEQQDELISTITQQRGVLPRVDVERLMQQYQCTFLQLLEALLPIAATFAKPPISEFYVGAIAVGEQINGFGALYFGANLEFNHQALSLVVHAEQAALNTAWLNGEKTISVLAITDAPCGYCRQFINELNQSSDITILLGGELIAFTEFLPRSFGPTDLGNHESFLNSRVARLCVVDTEFKVPQLVSHAEQSYVPYTKNYASCMIVCQDGSKYYGRYAENAAYSPSLSPLQSAISQLILSGQSFDSETIKAVYLAQMKGAENQTGVAKAVLDSFDFNVPLYFVALETAQKNDVNQVA</sequence>
<feature type="domain" description="CMP/dCMP-type deaminase" evidence="9">
    <location>
        <begin position="188"/>
        <end position="309"/>
    </location>
</feature>
<dbReference type="GO" id="GO:0004126">
    <property type="term" value="F:cytidine deaminase activity"/>
    <property type="evidence" value="ECO:0007669"/>
    <property type="project" value="UniProtKB-EC"/>
</dbReference>
<dbReference type="PANTHER" id="PTHR11644">
    <property type="entry name" value="CYTIDINE DEAMINASE"/>
    <property type="match status" value="1"/>
</dbReference>
<dbReference type="CDD" id="cd01283">
    <property type="entry name" value="cytidine_deaminase"/>
    <property type="match status" value="2"/>
</dbReference>
<proteinExistence type="inferred from homology"/>
<keyword evidence="4 10" id="KW-0378">Hydrolase</keyword>
<dbReference type="GO" id="GO:0042802">
    <property type="term" value="F:identical protein binding"/>
    <property type="evidence" value="ECO:0007669"/>
    <property type="project" value="UniProtKB-ARBA"/>
</dbReference>
<dbReference type="PIRSF" id="PIRSF006334">
    <property type="entry name" value="Cdd_plus_pseudo"/>
    <property type="match status" value="1"/>
</dbReference>
<dbReference type="GO" id="GO:0005829">
    <property type="term" value="C:cytosol"/>
    <property type="evidence" value="ECO:0007669"/>
    <property type="project" value="TreeGrafter"/>
</dbReference>
<feature type="domain" description="CMP/dCMP-type deaminase" evidence="9">
    <location>
        <begin position="46"/>
        <end position="169"/>
    </location>
</feature>
<evidence type="ECO:0000256" key="7">
    <source>
        <dbReference type="PIRSR" id="PIRSR006334-2"/>
    </source>
</evidence>
<dbReference type="InterPro" id="IPR050202">
    <property type="entry name" value="Cyt/Deoxycyt_deaminase"/>
</dbReference>
<dbReference type="AlphaFoldDB" id="A4C4L6"/>
<keyword evidence="5 8" id="KW-0862">Zinc</keyword>
<dbReference type="EC" id="3.5.4.5" evidence="10"/>
<dbReference type="PANTHER" id="PTHR11644:SF2">
    <property type="entry name" value="CYTIDINE DEAMINASE"/>
    <property type="match status" value="1"/>
</dbReference>
<evidence type="ECO:0000256" key="8">
    <source>
        <dbReference type="PIRSR" id="PIRSR006334-3"/>
    </source>
</evidence>
<dbReference type="NCBIfam" id="NF006537">
    <property type="entry name" value="PRK09027.1"/>
    <property type="match status" value="1"/>
</dbReference>
<evidence type="ECO:0000259" key="9">
    <source>
        <dbReference type="PROSITE" id="PS51747"/>
    </source>
</evidence>
<evidence type="ECO:0000256" key="4">
    <source>
        <dbReference type="ARBA" id="ARBA00022801"/>
    </source>
</evidence>
<dbReference type="Proteomes" id="UP000006201">
    <property type="component" value="Unassembled WGS sequence"/>
</dbReference>
<dbReference type="Gene3D" id="3.40.140.10">
    <property type="entry name" value="Cytidine Deaminase, domain 2"/>
    <property type="match status" value="2"/>
</dbReference>
<comment type="cofactor">
    <cofactor evidence="8">
        <name>Zn(2+)</name>
        <dbReference type="ChEBI" id="CHEBI:29105"/>
    </cofactor>
    <text evidence="8">Binds 1 zinc ion.</text>
</comment>
<dbReference type="InterPro" id="IPR016193">
    <property type="entry name" value="Cytidine_deaminase-like"/>
</dbReference>
<dbReference type="STRING" id="87626.PTD2_02976"/>
<dbReference type="HOGENOM" id="CLU_052424_0_0_6"/>
<feature type="active site" description="Proton donor" evidence="6">
    <location>
        <position position="106"/>
    </location>
</feature>
<comment type="caution">
    <text evidence="10">The sequence shown here is derived from an EMBL/GenBank/DDBJ whole genome shotgun (WGS) entry which is preliminary data.</text>
</comment>
<dbReference type="GO" id="GO:0008270">
    <property type="term" value="F:zinc ion binding"/>
    <property type="evidence" value="ECO:0007669"/>
    <property type="project" value="InterPro"/>
</dbReference>
<dbReference type="RefSeq" id="WP_009836796.1">
    <property type="nucleotide sequence ID" value="NZ_AAOH01000001.1"/>
</dbReference>
<dbReference type="GO" id="GO:0055086">
    <property type="term" value="P:nucleobase-containing small molecule metabolic process"/>
    <property type="evidence" value="ECO:0007669"/>
    <property type="project" value="UniProtKB-ARBA"/>
</dbReference>
<dbReference type="Pfam" id="PF08211">
    <property type="entry name" value="dCMP_cyt_deam_2"/>
    <property type="match status" value="1"/>
</dbReference>
<evidence type="ECO:0000256" key="3">
    <source>
        <dbReference type="ARBA" id="ARBA00022723"/>
    </source>
</evidence>
<evidence type="ECO:0000256" key="5">
    <source>
        <dbReference type="ARBA" id="ARBA00022833"/>
    </source>
</evidence>
<feature type="binding site" evidence="8">
    <location>
        <position position="134"/>
    </location>
    <ligand>
        <name>Zn(2+)</name>
        <dbReference type="ChEBI" id="CHEBI:29105"/>
        <note>catalytic</note>
    </ligand>
</feature>
<evidence type="ECO:0000256" key="6">
    <source>
        <dbReference type="PIRSR" id="PIRSR006334-1"/>
    </source>
</evidence>
<dbReference type="InterPro" id="IPR002125">
    <property type="entry name" value="CMP_dCMP_dom"/>
</dbReference>
<dbReference type="eggNOG" id="COG0295">
    <property type="taxonomic scope" value="Bacteria"/>
</dbReference>
<dbReference type="SUPFAM" id="SSF53927">
    <property type="entry name" value="Cytidine deaminase-like"/>
    <property type="match status" value="2"/>
</dbReference>
<dbReference type="PROSITE" id="PS51747">
    <property type="entry name" value="CYT_DCMP_DEAMINASES_2"/>
    <property type="match status" value="2"/>
</dbReference>
<protein>
    <submittedName>
        <fullName evidence="10">Cytidine deaminase</fullName>
        <ecNumber evidence="10">3.5.4.5</ecNumber>
    </submittedName>
</protein>
<feature type="binding site" evidence="8">
    <location>
        <position position="131"/>
    </location>
    <ligand>
        <name>Zn(2+)</name>
        <dbReference type="ChEBI" id="CHEBI:29105"/>
        <note>catalytic</note>
    </ligand>
</feature>
<dbReference type="InterPro" id="IPR013171">
    <property type="entry name" value="Cyd/dCyd_deaminase_Zn-bd"/>
</dbReference>
<dbReference type="PROSITE" id="PS00903">
    <property type="entry name" value="CYT_DCMP_DEAMINASES_1"/>
    <property type="match status" value="1"/>
</dbReference>
<accession>A4C4L6</accession>
<dbReference type="GO" id="GO:0072527">
    <property type="term" value="P:pyrimidine-containing compound metabolic process"/>
    <property type="evidence" value="ECO:0007669"/>
    <property type="project" value="UniProtKB-ARBA"/>
</dbReference>
<dbReference type="Pfam" id="PF00383">
    <property type="entry name" value="dCMP_cyt_deam_1"/>
    <property type="match status" value="1"/>
</dbReference>
<feature type="binding site" evidence="8">
    <location>
        <position position="104"/>
    </location>
    <ligand>
        <name>Zn(2+)</name>
        <dbReference type="ChEBI" id="CHEBI:29105"/>
        <note>catalytic</note>
    </ligand>
</feature>
<comment type="subunit">
    <text evidence="2">Homodimer.</text>
</comment>
<evidence type="ECO:0000256" key="2">
    <source>
        <dbReference type="ARBA" id="ARBA00011738"/>
    </source>
</evidence>
<organism evidence="10 11">
    <name type="scientific">Pseudoalteromonas tunicata D2</name>
    <dbReference type="NCBI Taxonomy" id="87626"/>
    <lineage>
        <taxon>Bacteria</taxon>
        <taxon>Pseudomonadati</taxon>
        <taxon>Pseudomonadota</taxon>
        <taxon>Gammaproteobacteria</taxon>
        <taxon>Alteromonadales</taxon>
        <taxon>Pseudoalteromonadaceae</taxon>
        <taxon>Pseudoalteromonas</taxon>
    </lineage>
</organism>
<keyword evidence="3 8" id="KW-0479">Metal-binding</keyword>
<keyword evidence="11" id="KW-1185">Reference proteome</keyword>
<comment type="similarity">
    <text evidence="1">Belongs to the cytidine and deoxycytidylate deaminase family.</text>
</comment>
<reference evidence="10 11" key="1">
    <citation type="submission" date="2006-02" db="EMBL/GenBank/DDBJ databases">
        <authorList>
            <person name="Moran M.A."/>
            <person name="Kjelleberg S."/>
            <person name="Egan S."/>
            <person name="Saunders N."/>
            <person name="Thomas T."/>
            <person name="Ferriera S."/>
            <person name="Johnson J."/>
            <person name="Kravitz S."/>
            <person name="Halpern A."/>
            <person name="Remington K."/>
            <person name="Beeson K."/>
            <person name="Tran B."/>
            <person name="Rogers Y.-H."/>
            <person name="Friedman R."/>
            <person name="Venter J.C."/>
        </authorList>
    </citation>
    <scope>NUCLEOTIDE SEQUENCE [LARGE SCALE GENOMIC DNA]</scope>
    <source>
        <strain evidence="10 11">D2</strain>
    </source>
</reference>
<evidence type="ECO:0000313" key="11">
    <source>
        <dbReference type="Proteomes" id="UP000006201"/>
    </source>
</evidence>
<feature type="binding site" evidence="7">
    <location>
        <begin position="91"/>
        <end position="93"/>
    </location>
    <ligand>
        <name>substrate</name>
    </ligand>
</feature>
<evidence type="ECO:0000256" key="1">
    <source>
        <dbReference type="ARBA" id="ARBA00006576"/>
    </source>
</evidence>
<dbReference type="OrthoDB" id="9795347at2"/>
<evidence type="ECO:0000313" key="10">
    <source>
        <dbReference type="EMBL" id="EAR30498.1"/>
    </source>
</evidence>
<dbReference type="InterPro" id="IPR016192">
    <property type="entry name" value="APOBEC/CMP_deaminase_Zn-bd"/>
</dbReference>
<gene>
    <name evidence="10" type="ORF">PTD2_02976</name>
</gene>
<name>A4C4L6_9GAMM</name>